<evidence type="ECO:0000313" key="2">
    <source>
        <dbReference type="EMBL" id="MCU6677234.1"/>
    </source>
</evidence>
<evidence type="ECO:0000256" key="1">
    <source>
        <dbReference type="SAM" id="Phobius"/>
    </source>
</evidence>
<dbReference type="NCBIfam" id="NF041484">
    <property type="entry name" value="membrane_YmiC"/>
    <property type="match status" value="1"/>
</dbReference>
<keyword evidence="3" id="KW-1185">Reference proteome</keyword>
<evidence type="ECO:0000313" key="3">
    <source>
        <dbReference type="Proteomes" id="UP001062027"/>
    </source>
</evidence>
<protein>
    <submittedName>
        <fullName evidence="2">Uncharacterized protein</fullName>
    </submittedName>
</protein>
<organism evidence="2 3">
    <name type="scientific">Leclercia tamurae</name>
    <dbReference type="NCBI Taxonomy" id="2926467"/>
    <lineage>
        <taxon>Bacteria</taxon>
        <taxon>Pseudomonadati</taxon>
        <taxon>Pseudomonadota</taxon>
        <taxon>Gammaproteobacteria</taxon>
        <taxon>Enterobacterales</taxon>
        <taxon>Enterobacteriaceae</taxon>
        <taxon>Leclercia</taxon>
    </lineage>
</organism>
<sequence>MMNNISEVKYWSWIAAFSLSILFWYQLISLTLH</sequence>
<dbReference type="RefSeq" id="WP_262661418.1">
    <property type="nucleotide sequence ID" value="NZ_JAMHKS010000068.1"/>
</dbReference>
<comment type="caution">
    <text evidence="2">The sequence shown here is derived from an EMBL/GenBank/DDBJ whole genome shotgun (WGS) entry which is preliminary data.</text>
</comment>
<dbReference type="InterPro" id="IPR048209">
    <property type="entry name" value="YmiC-like"/>
</dbReference>
<dbReference type="EMBL" id="JAMHKS010000068">
    <property type="protein sequence ID" value="MCU6677234.1"/>
    <property type="molecule type" value="Genomic_DNA"/>
</dbReference>
<dbReference type="Proteomes" id="UP001062027">
    <property type="component" value="Unassembled WGS sequence"/>
</dbReference>
<proteinExistence type="predicted"/>
<keyword evidence="1" id="KW-1133">Transmembrane helix</keyword>
<keyword evidence="1" id="KW-0812">Transmembrane</keyword>
<dbReference type="Pfam" id="PF23694">
    <property type="entry name" value="YmiC"/>
    <property type="match status" value="1"/>
</dbReference>
<feature type="transmembrane region" description="Helical" evidence="1">
    <location>
        <begin position="12"/>
        <end position="32"/>
    </location>
</feature>
<gene>
    <name evidence="2" type="ORF">M8318_06080</name>
</gene>
<reference evidence="2" key="1">
    <citation type="submission" date="2022-05" db="EMBL/GenBank/DDBJ databases">
        <title>Description of a novel species of Leclercia; Leclercia tamurae and the Proposal for a Novel Genus Silvania gen. nov. Containing Two Novel Species Silvania hatchlandensis sp. nov. and Silvania confinis sp. nov. Isolated from the Rhizosphere of Oak.</title>
        <authorList>
            <person name="Maddock D.W."/>
            <person name="Brady C.L."/>
            <person name="Denman S."/>
            <person name="Arnold D."/>
        </authorList>
    </citation>
    <scope>NUCLEOTIDE SEQUENCE</scope>
    <source>
        <strain evidence="2">H6S3</strain>
    </source>
</reference>
<accession>A0ABT2R8M7</accession>
<keyword evidence="1" id="KW-0472">Membrane</keyword>
<name>A0ABT2R8M7_9ENTR</name>